<accession>A0A2W5M9F6</accession>
<dbReference type="HAMAP" id="MF_01940">
    <property type="entry name" value="RNA_CPDase"/>
    <property type="match status" value="1"/>
</dbReference>
<feature type="active site" description="Proton donor" evidence="2">
    <location>
        <position position="51"/>
    </location>
</feature>
<gene>
    <name evidence="3" type="primary">thpR</name>
    <name evidence="3" type="ORF">DI564_10870</name>
</gene>
<organism evidence="3 4">
    <name type="scientific">Rhodanobacter denitrificans</name>
    <dbReference type="NCBI Taxonomy" id="666685"/>
    <lineage>
        <taxon>Bacteria</taxon>
        <taxon>Pseudomonadati</taxon>
        <taxon>Pseudomonadota</taxon>
        <taxon>Gammaproteobacteria</taxon>
        <taxon>Lysobacterales</taxon>
        <taxon>Rhodanobacteraceae</taxon>
        <taxon>Rhodanobacter</taxon>
    </lineage>
</organism>
<dbReference type="Gene3D" id="3.90.1140.10">
    <property type="entry name" value="Cyclic phosphodiesterase"/>
    <property type="match status" value="1"/>
</dbReference>
<dbReference type="Pfam" id="PF13563">
    <property type="entry name" value="2_5_RNA_ligase2"/>
    <property type="match status" value="1"/>
</dbReference>
<dbReference type="NCBIfam" id="TIGR02258">
    <property type="entry name" value="2_5_ligase"/>
    <property type="match status" value="1"/>
</dbReference>
<dbReference type="PANTHER" id="PTHR35561:SF1">
    <property type="entry name" value="RNA 2',3'-CYCLIC PHOSPHODIESTERASE"/>
    <property type="match status" value="1"/>
</dbReference>
<dbReference type="InterPro" id="IPR009097">
    <property type="entry name" value="Cyclic_Pdiesterase"/>
</dbReference>
<feature type="active site" description="Proton acceptor" evidence="2">
    <location>
        <position position="139"/>
    </location>
</feature>
<dbReference type="PANTHER" id="PTHR35561">
    <property type="entry name" value="RNA 2',3'-CYCLIC PHOSPHODIESTERASE"/>
    <property type="match status" value="1"/>
</dbReference>
<comment type="function">
    <text evidence="2">Hydrolyzes RNA 2',3'-cyclic phosphodiester to an RNA 2'-phosphomonoester.</text>
</comment>
<dbReference type="InterPro" id="IPR004175">
    <property type="entry name" value="RNA_CPDase"/>
</dbReference>
<dbReference type="GO" id="GO:0008664">
    <property type="term" value="F:RNA 2',3'-cyclic 3'-phosphodiesterase activity"/>
    <property type="evidence" value="ECO:0007669"/>
    <property type="project" value="UniProtKB-EC"/>
</dbReference>
<dbReference type="EC" id="3.1.4.58" evidence="2"/>
<proteinExistence type="inferred from homology"/>
<comment type="catalytic activity">
    <reaction evidence="2">
        <text>a 3'-end 2',3'-cyclophospho-ribonucleotide-RNA + H2O = a 3'-end 2'-phospho-ribonucleotide-RNA + H(+)</text>
        <dbReference type="Rhea" id="RHEA:11828"/>
        <dbReference type="Rhea" id="RHEA-COMP:10464"/>
        <dbReference type="Rhea" id="RHEA-COMP:17353"/>
        <dbReference type="ChEBI" id="CHEBI:15377"/>
        <dbReference type="ChEBI" id="CHEBI:15378"/>
        <dbReference type="ChEBI" id="CHEBI:83064"/>
        <dbReference type="ChEBI" id="CHEBI:173113"/>
        <dbReference type="EC" id="3.1.4.58"/>
    </reaction>
</comment>
<evidence type="ECO:0000313" key="4">
    <source>
        <dbReference type="Proteomes" id="UP000249046"/>
    </source>
</evidence>
<name>A0A2W5M9F6_9GAMM</name>
<reference evidence="3 4" key="1">
    <citation type="submission" date="2017-08" db="EMBL/GenBank/DDBJ databases">
        <title>Infants hospitalized years apart are colonized by the same room-sourced microbial strains.</title>
        <authorList>
            <person name="Brooks B."/>
            <person name="Olm M.R."/>
            <person name="Firek B.A."/>
            <person name="Baker R."/>
            <person name="Thomas B.C."/>
            <person name="Morowitz M.J."/>
            <person name="Banfield J.F."/>
        </authorList>
    </citation>
    <scope>NUCLEOTIDE SEQUENCE [LARGE SCALE GENOMIC DNA]</scope>
    <source>
        <strain evidence="3">S2_005_003_R2_42</strain>
    </source>
</reference>
<dbReference type="Proteomes" id="UP000249046">
    <property type="component" value="Unassembled WGS sequence"/>
</dbReference>
<sequence length="189" mass="20553">MHGDLFPVGPLHRLFFALRPDARTCAAIEHVAAPLRIVHSRARWIASARYHMTLLYLGESAGERPGQVTRALEAADGLTAAPFTLTFNRLAALGQPSRPALALAADVPDALRALHEMLRRRCLALGFRLEQAGAALLPHVTIAYTDPKPALPTIDAVAWRPDHFELVQSVEGQAEHAVLGRWSLALPDA</sequence>
<feature type="short sequence motif" description="HXTX 1" evidence="2">
    <location>
        <begin position="51"/>
        <end position="54"/>
    </location>
</feature>
<evidence type="ECO:0000256" key="2">
    <source>
        <dbReference type="HAMAP-Rule" id="MF_01940"/>
    </source>
</evidence>
<dbReference type="AlphaFoldDB" id="A0A2W5M9F6"/>
<evidence type="ECO:0000256" key="1">
    <source>
        <dbReference type="ARBA" id="ARBA00022801"/>
    </source>
</evidence>
<dbReference type="SUPFAM" id="SSF55144">
    <property type="entry name" value="LigT-like"/>
    <property type="match status" value="1"/>
</dbReference>
<comment type="caution">
    <text evidence="3">The sequence shown here is derived from an EMBL/GenBank/DDBJ whole genome shotgun (WGS) entry which is preliminary data.</text>
</comment>
<comment type="similarity">
    <text evidence="2">Belongs to the 2H phosphoesterase superfamily. ThpR family.</text>
</comment>
<protein>
    <recommendedName>
        <fullName evidence="2">RNA 2',3'-cyclic phosphodiesterase</fullName>
        <shortName evidence="2">RNA 2',3'-CPDase</shortName>
        <ecNumber evidence="2">3.1.4.58</ecNumber>
    </recommendedName>
</protein>
<dbReference type="EMBL" id="QFPO01000008">
    <property type="protein sequence ID" value="PZQ14053.1"/>
    <property type="molecule type" value="Genomic_DNA"/>
</dbReference>
<evidence type="ECO:0000313" key="3">
    <source>
        <dbReference type="EMBL" id="PZQ14053.1"/>
    </source>
</evidence>
<feature type="short sequence motif" description="HXTX 2" evidence="2">
    <location>
        <begin position="139"/>
        <end position="142"/>
    </location>
</feature>
<dbReference type="GO" id="GO:0004113">
    <property type="term" value="F:2',3'-cyclic-nucleotide 3'-phosphodiesterase activity"/>
    <property type="evidence" value="ECO:0007669"/>
    <property type="project" value="InterPro"/>
</dbReference>
<keyword evidence="1 2" id="KW-0378">Hydrolase</keyword>